<name>A0A4P6JV91_KTERU</name>
<keyword evidence="3" id="KW-1185">Reference proteome</keyword>
<dbReference type="AlphaFoldDB" id="A0A4P6JV91"/>
<dbReference type="EMBL" id="CP035758">
    <property type="protein sequence ID" value="QBD79434.1"/>
    <property type="molecule type" value="Genomic_DNA"/>
</dbReference>
<protein>
    <submittedName>
        <fullName evidence="2">Uncharacterized protein</fullName>
    </submittedName>
</protein>
<evidence type="ECO:0000313" key="2">
    <source>
        <dbReference type="EMBL" id="QBD79434.1"/>
    </source>
</evidence>
<organism evidence="2 3">
    <name type="scientific">Ktedonosporobacter rubrisoli</name>
    <dbReference type="NCBI Taxonomy" id="2509675"/>
    <lineage>
        <taxon>Bacteria</taxon>
        <taxon>Bacillati</taxon>
        <taxon>Chloroflexota</taxon>
        <taxon>Ktedonobacteria</taxon>
        <taxon>Ktedonobacterales</taxon>
        <taxon>Ktedonosporobacteraceae</taxon>
        <taxon>Ktedonosporobacter</taxon>
    </lineage>
</organism>
<dbReference type="Proteomes" id="UP000290365">
    <property type="component" value="Chromosome"/>
</dbReference>
<accession>A0A4P6JV91</accession>
<feature type="region of interest" description="Disordered" evidence="1">
    <location>
        <begin position="74"/>
        <end position="107"/>
    </location>
</feature>
<proteinExistence type="predicted"/>
<reference evidence="2 3" key="1">
    <citation type="submission" date="2019-01" db="EMBL/GenBank/DDBJ databases">
        <title>Ktedonosporobacter rubrisoli SCAWS-G2.</title>
        <authorList>
            <person name="Huang Y."/>
            <person name="Yan B."/>
        </authorList>
    </citation>
    <scope>NUCLEOTIDE SEQUENCE [LARGE SCALE GENOMIC DNA]</scope>
    <source>
        <strain evidence="2 3">SCAWS-G2</strain>
    </source>
</reference>
<sequence length="107" mass="11576">MGMNMGIYDWIQKHKDQQAPPEVQQVFANSDAPGKLTQAQEQAKNGNLTIGDAVGAYQTADQIKAETEKKLNDFFGDEPPNFGSGSEPKLGFSGTFHWNDGVSGSRG</sequence>
<dbReference type="RefSeq" id="WP_129890486.1">
    <property type="nucleotide sequence ID" value="NZ_CP035758.1"/>
</dbReference>
<evidence type="ECO:0000256" key="1">
    <source>
        <dbReference type="SAM" id="MobiDB-lite"/>
    </source>
</evidence>
<evidence type="ECO:0000313" key="3">
    <source>
        <dbReference type="Proteomes" id="UP000290365"/>
    </source>
</evidence>
<gene>
    <name evidence="2" type="ORF">EPA93_26990</name>
</gene>
<dbReference type="KEGG" id="kbs:EPA93_26990"/>